<dbReference type="OrthoDB" id="6708755at2"/>
<keyword evidence="1" id="KW-1133">Transmembrane helix</keyword>
<dbReference type="KEGG" id="ala:BFG52_15520"/>
<dbReference type="RefSeq" id="WP_067558281.1">
    <property type="nucleotide sequence ID" value="NZ_CP016895.1"/>
</dbReference>
<feature type="transmembrane region" description="Helical" evidence="1">
    <location>
        <begin position="46"/>
        <end position="70"/>
    </location>
</feature>
<keyword evidence="3" id="KW-1185">Reference proteome</keyword>
<evidence type="ECO:0000256" key="1">
    <source>
        <dbReference type="SAM" id="Phobius"/>
    </source>
</evidence>
<gene>
    <name evidence="2" type="ORF">BFG52_15520</name>
</gene>
<sequence>MGLGYGAGAGAFIVILLLLLDLTVFFALCGYWYTRHKHFSNVRKRTVLVLLALSSILPLLAVSTSLSMLYQNYRSDQAERKIQAQQIQQLSQDITFGEIVIPQGSWINRDGSVDFPLESLKDDPRLGLQSVRFKQAIKIAGIQSRAFAVHHDLVLELAEDVQLNIAGQQSYCPKGWLLQLARPTDLAGDVHYQSNFAWFQPSQWQIELCFDAGQNGVMVLARDQQGVFVLNRDI</sequence>
<dbReference type="Proteomes" id="UP000093391">
    <property type="component" value="Chromosome"/>
</dbReference>
<reference evidence="2 3" key="1">
    <citation type="submission" date="2016-08" db="EMBL/GenBank/DDBJ databases">
        <authorList>
            <person name="Seilhamer J.J."/>
        </authorList>
    </citation>
    <scope>NUCLEOTIDE SEQUENCE [LARGE SCALE GENOMIC DNA]</scope>
    <source>
        <strain evidence="2 3">BRTC-1</strain>
    </source>
</reference>
<feature type="transmembrane region" description="Helical" evidence="1">
    <location>
        <begin position="12"/>
        <end position="34"/>
    </location>
</feature>
<dbReference type="STRING" id="1789224.BFG52_15520"/>
<organism evidence="2 3">
    <name type="scientific">Acinetobacter larvae</name>
    <dbReference type="NCBI Taxonomy" id="1789224"/>
    <lineage>
        <taxon>Bacteria</taxon>
        <taxon>Pseudomonadati</taxon>
        <taxon>Pseudomonadota</taxon>
        <taxon>Gammaproteobacteria</taxon>
        <taxon>Moraxellales</taxon>
        <taxon>Moraxellaceae</taxon>
        <taxon>Acinetobacter</taxon>
    </lineage>
</organism>
<proteinExistence type="predicted"/>
<name>A0A1B2M338_9GAMM</name>
<dbReference type="EMBL" id="CP016895">
    <property type="protein sequence ID" value="AOA59615.1"/>
    <property type="molecule type" value="Genomic_DNA"/>
</dbReference>
<keyword evidence="1" id="KW-0472">Membrane</keyword>
<keyword evidence="1" id="KW-0812">Transmembrane</keyword>
<accession>A0A1B2M338</accession>
<evidence type="ECO:0000313" key="3">
    <source>
        <dbReference type="Proteomes" id="UP000093391"/>
    </source>
</evidence>
<protein>
    <submittedName>
        <fullName evidence="2">Uncharacterized protein</fullName>
    </submittedName>
</protein>
<dbReference type="AlphaFoldDB" id="A0A1B2M338"/>
<evidence type="ECO:0000313" key="2">
    <source>
        <dbReference type="EMBL" id="AOA59615.1"/>
    </source>
</evidence>